<evidence type="ECO:0000313" key="3">
    <source>
        <dbReference type="Proteomes" id="UP000014480"/>
    </source>
</evidence>
<proteinExistence type="predicted"/>
<dbReference type="EMBL" id="AMCV02000038">
    <property type="protein sequence ID" value="TDZ15774.1"/>
    <property type="molecule type" value="Genomic_DNA"/>
</dbReference>
<name>A0A484FCU9_COLOR</name>
<accession>A0A484FCU9</accession>
<reference evidence="3" key="1">
    <citation type="journal article" date="2013" name="New Phytol.">
        <title>Comparative genomic and transcriptomic analyses reveal the hemibiotrophic stage shift of Colletotrichum fungi.</title>
        <authorList>
            <person name="Gan P."/>
            <person name="Ikeda K."/>
            <person name="Irieda H."/>
            <person name="Narusaka M."/>
            <person name="O'Connell R.J."/>
            <person name="Narusaka Y."/>
            <person name="Takano Y."/>
            <person name="Kubo Y."/>
            <person name="Shirasu K."/>
        </authorList>
    </citation>
    <scope>NUCLEOTIDE SEQUENCE [LARGE SCALE GENOMIC DNA]</scope>
    <source>
        <strain evidence="3">104-T / ATCC 96160 / CBS 514.97 / LARS 414 / MAFF 240422</strain>
    </source>
</reference>
<keyword evidence="1" id="KW-0812">Transmembrane</keyword>
<gene>
    <name evidence="2" type="ORF">Cob_v011175</name>
</gene>
<protein>
    <submittedName>
        <fullName evidence="2">Uncharacterized protein</fullName>
    </submittedName>
</protein>
<keyword evidence="3" id="KW-1185">Reference proteome</keyword>
<dbReference type="AlphaFoldDB" id="A0A484FCU9"/>
<dbReference type="Proteomes" id="UP000014480">
    <property type="component" value="Unassembled WGS sequence"/>
</dbReference>
<reference evidence="3" key="2">
    <citation type="journal article" date="2019" name="Mol. Plant Microbe Interact.">
        <title>Genome sequence resources for four phytopathogenic fungi from the Colletotrichum orbiculare species complex.</title>
        <authorList>
            <person name="Gan P."/>
            <person name="Tsushima A."/>
            <person name="Narusaka M."/>
            <person name="Narusaka Y."/>
            <person name="Takano Y."/>
            <person name="Kubo Y."/>
            <person name="Shirasu K."/>
        </authorList>
    </citation>
    <scope>GENOME REANNOTATION</scope>
    <source>
        <strain evidence="3">104-T / ATCC 96160 / CBS 514.97 / LARS 414 / MAFF 240422</strain>
    </source>
</reference>
<sequence length="73" mass="8588">MSRFIYSRFGHLPLPHRDSPHGLVVRSMAWGRSLEDRILGRSLPWTPRMRYGVFVCIMLHPLLGLPWMNELVM</sequence>
<feature type="transmembrane region" description="Helical" evidence="1">
    <location>
        <begin position="51"/>
        <end position="68"/>
    </location>
</feature>
<keyword evidence="1" id="KW-0472">Membrane</keyword>
<keyword evidence="1" id="KW-1133">Transmembrane helix</keyword>
<organism evidence="2 3">
    <name type="scientific">Colletotrichum orbiculare (strain 104-T / ATCC 96160 / CBS 514.97 / LARS 414 / MAFF 240422)</name>
    <name type="common">Cucumber anthracnose fungus</name>
    <name type="synonym">Colletotrichum lagenarium</name>
    <dbReference type="NCBI Taxonomy" id="1213857"/>
    <lineage>
        <taxon>Eukaryota</taxon>
        <taxon>Fungi</taxon>
        <taxon>Dikarya</taxon>
        <taxon>Ascomycota</taxon>
        <taxon>Pezizomycotina</taxon>
        <taxon>Sordariomycetes</taxon>
        <taxon>Hypocreomycetidae</taxon>
        <taxon>Glomerellales</taxon>
        <taxon>Glomerellaceae</taxon>
        <taxon>Colletotrichum</taxon>
        <taxon>Colletotrichum orbiculare species complex</taxon>
    </lineage>
</organism>
<comment type="caution">
    <text evidence="2">The sequence shown here is derived from an EMBL/GenBank/DDBJ whole genome shotgun (WGS) entry which is preliminary data.</text>
</comment>
<evidence type="ECO:0000313" key="2">
    <source>
        <dbReference type="EMBL" id="TDZ15774.1"/>
    </source>
</evidence>
<evidence type="ECO:0000256" key="1">
    <source>
        <dbReference type="SAM" id="Phobius"/>
    </source>
</evidence>